<accession>A0A544UWT8</accession>
<gene>
    <name evidence="3" type="ORF">C7Y47_03145</name>
</gene>
<feature type="region of interest" description="Disordered" evidence="1">
    <location>
        <begin position="190"/>
        <end position="227"/>
    </location>
</feature>
<dbReference type="InterPro" id="IPR025164">
    <property type="entry name" value="Toastrack_DUF4097"/>
</dbReference>
<dbReference type="OrthoDB" id="2934260at2"/>
<organism evidence="3 4">
    <name type="scientific">Lysinibacillus sphaericus</name>
    <name type="common">Bacillus sphaericus</name>
    <dbReference type="NCBI Taxonomy" id="1421"/>
    <lineage>
        <taxon>Bacteria</taxon>
        <taxon>Bacillati</taxon>
        <taxon>Bacillota</taxon>
        <taxon>Bacilli</taxon>
        <taxon>Bacillales</taxon>
        <taxon>Bacillaceae</taxon>
        <taxon>Lysinibacillus</taxon>
    </lineage>
</organism>
<proteinExistence type="predicted"/>
<evidence type="ECO:0000313" key="3">
    <source>
        <dbReference type="EMBL" id="TQR38263.1"/>
    </source>
</evidence>
<reference evidence="3 4" key="1">
    <citation type="submission" date="2018-03" db="EMBL/GenBank/DDBJ databases">
        <title>Aerobic endospore-forming bacteria genome sequencing and assembly.</title>
        <authorList>
            <person name="Cavalcante D.A."/>
            <person name="Driks A."/>
            <person name="Putonti C."/>
            <person name="De-Souza M.T."/>
        </authorList>
    </citation>
    <scope>NUCLEOTIDE SEQUENCE [LARGE SCALE GENOMIC DNA]</scope>
    <source>
        <strain evidence="3 4">SDF0037</strain>
    </source>
</reference>
<evidence type="ECO:0000259" key="2">
    <source>
        <dbReference type="Pfam" id="PF13349"/>
    </source>
</evidence>
<dbReference type="Pfam" id="PF13349">
    <property type="entry name" value="DUF4097"/>
    <property type="match status" value="2"/>
</dbReference>
<name>A0A544UWT8_LYSSH</name>
<protein>
    <recommendedName>
        <fullName evidence="2">DUF4097 domain-containing protein</fullName>
    </recommendedName>
</protein>
<feature type="domain" description="DUF4097" evidence="2">
    <location>
        <begin position="42"/>
        <end position="132"/>
    </location>
</feature>
<dbReference type="Gene3D" id="2.160.20.120">
    <property type="match status" value="1"/>
</dbReference>
<feature type="domain" description="DUF4097" evidence="2">
    <location>
        <begin position="135"/>
        <end position="226"/>
    </location>
</feature>
<dbReference type="Proteomes" id="UP000317944">
    <property type="component" value="Unassembled WGS sequence"/>
</dbReference>
<comment type="caution">
    <text evidence="3">The sequence shown here is derived from an EMBL/GenBank/DDBJ whole genome shotgun (WGS) entry which is preliminary data.</text>
</comment>
<dbReference type="EMBL" id="SADV01000002">
    <property type="protein sequence ID" value="TQR38263.1"/>
    <property type="molecule type" value="Genomic_DNA"/>
</dbReference>
<evidence type="ECO:0000313" key="4">
    <source>
        <dbReference type="Proteomes" id="UP000317944"/>
    </source>
</evidence>
<sequence>MRRKFHVKKICFNFVFSIVIILAGCSSGEKEVSVNKESIEDVEEIVINFASTDVNFRPSEKSELETYLTAYDNGPGVTLDKSSKRLSIDLSNDIRRLINFKKKPTLEVRIPHQFKRKIILDGSSGNVSGQDLVQNNIDIRSSSGDIKLHVKEINGDVELSTTSGNASVTFDEKQPNLNLEIATNSGRQSVNLSLSEKTQTKKGFKGSSGNGENKMKIETKSGNISLN</sequence>
<dbReference type="PROSITE" id="PS51257">
    <property type="entry name" value="PROKAR_LIPOPROTEIN"/>
    <property type="match status" value="1"/>
</dbReference>
<evidence type="ECO:0000256" key="1">
    <source>
        <dbReference type="SAM" id="MobiDB-lite"/>
    </source>
</evidence>
<dbReference type="AlphaFoldDB" id="A0A544UWT8"/>